<organism evidence="3 4">
    <name type="scientific">Streptomyces blastmyceticus</name>
    <dbReference type="NCBI Taxonomy" id="68180"/>
    <lineage>
        <taxon>Bacteria</taxon>
        <taxon>Bacillati</taxon>
        <taxon>Actinomycetota</taxon>
        <taxon>Actinomycetes</taxon>
        <taxon>Kitasatosporales</taxon>
        <taxon>Streptomycetaceae</taxon>
        <taxon>Streptomyces</taxon>
    </lineage>
</organism>
<evidence type="ECO:0000256" key="1">
    <source>
        <dbReference type="SAM" id="MobiDB-lite"/>
    </source>
</evidence>
<evidence type="ECO:0000313" key="4">
    <source>
        <dbReference type="Proteomes" id="UP001500063"/>
    </source>
</evidence>
<dbReference type="Gene3D" id="3.30.70.1290">
    <property type="entry name" value="Transposase IS200-like"/>
    <property type="match status" value="1"/>
</dbReference>
<dbReference type="InterPro" id="IPR036515">
    <property type="entry name" value="Transposase_17_sf"/>
</dbReference>
<protein>
    <recommendedName>
        <fullName evidence="2">Transposase IS200-like domain-containing protein</fullName>
    </recommendedName>
</protein>
<sequence>MRSVRTDFECELVEFNGEDNHVHLLVNLPPKATATKLVSSLKDVHLPPPAPGVPRPGTALPAGQQAPVRALLRRNRRRRPALCSQAVHRATEPQNRPV</sequence>
<feature type="region of interest" description="Disordered" evidence="1">
    <location>
        <begin position="45"/>
        <end position="64"/>
    </location>
</feature>
<evidence type="ECO:0000259" key="2">
    <source>
        <dbReference type="Pfam" id="PF01797"/>
    </source>
</evidence>
<gene>
    <name evidence="3" type="ORF">GCM10010319_25270</name>
</gene>
<dbReference type="Proteomes" id="UP001500063">
    <property type="component" value="Unassembled WGS sequence"/>
</dbReference>
<keyword evidence="4" id="KW-1185">Reference proteome</keyword>
<comment type="caution">
    <text evidence="3">The sequence shown here is derived from an EMBL/GenBank/DDBJ whole genome shotgun (WGS) entry which is preliminary data.</text>
</comment>
<dbReference type="Pfam" id="PF01797">
    <property type="entry name" value="Y1_Tnp"/>
    <property type="match status" value="1"/>
</dbReference>
<accession>A0ABN0WVE6</accession>
<dbReference type="InterPro" id="IPR002686">
    <property type="entry name" value="Transposase_17"/>
</dbReference>
<feature type="region of interest" description="Disordered" evidence="1">
    <location>
        <begin position="78"/>
        <end position="98"/>
    </location>
</feature>
<name>A0ABN0WVE6_9ACTN</name>
<feature type="domain" description="Transposase IS200-like" evidence="2">
    <location>
        <begin position="2"/>
        <end position="44"/>
    </location>
</feature>
<evidence type="ECO:0000313" key="3">
    <source>
        <dbReference type="EMBL" id="GAA0347608.1"/>
    </source>
</evidence>
<dbReference type="SUPFAM" id="SSF143422">
    <property type="entry name" value="Transposase IS200-like"/>
    <property type="match status" value="1"/>
</dbReference>
<dbReference type="EMBL" id="BAAABW010000013">
    <property type="protein sequence ID" value="GAA0347608.1"/>
    <property type="molecule type" value="Genomic_DNA"/>
</dbReference>
<reference evidence="3 4" key="1">
    <citation type="journal article" date="2019" name="Int. J. Syst. Evol. Microbiol.">
        <title>The Global Catalogue of Microorganisms (GCM) 10K type strain sequencing project: providing services to taxonomists for standard genome sequencing and annotation.</title>
        <authorList>
            <consortium name="The Broad Institute Genomics Platform"/>
            <consortium name="The Broad Institute Genome Sequencing Center for Infectious Disease"/>
            <person name="Wu L."/>
            <person name="Ma J."/>
        </authorList>
    </citation>
    <scope>NUCLEOTIDE SEQUENCE [LARGE SCALE GENOMIC DNA]</scope>
    <source>
        <strain evidence="3 4">JCM 4565</strain>
    </source>
</reference>
<proteinExistence type="predicted"/>